<evidence type="ECO:0000256" key="11">
    <source>
        <dbReference type="SAM" id="SignalP"/>
    </source>
</evidence>
<keyword evidence="3" id="KW-0964">Secreted</keyword>
<keyword evidence="6" id="KW-0378">Hydrolase</keyword>
<evidence type="ECO:0000256" key="6">
    <source>
        <dbReference type="ARBA" id="ARBA00022801"/>
    </source>
</evidence>
<dbReference type="KEGG" id="gsn:YC6258_01150"/>
<feature type="domain" description="Ricin B lectin" evidence="12">
    <location>
        <begin position="23"/>
        <end position="160"/>
    </location>
</feature>
<comment type="subcellular location">
    <subcellularLocation>
        <location evidence="1">Secreted</location>
    </subcellularLocation>
</comment>
<dbReference type="SUPFAM" id="SSF50370">
    <property type="entry name" value="Ricin B-like lectins"/>
    <property type="match status" value="1"/>
</dbReference>
<evidence type="ECO:0000256" key="8">
    <source>
        <dbReference type="ARBA" id="ARBA00023326"/>
    </source>
</evidence>
<evidence type="ECO:0000256" key="7">
    <source>
        <dbReference type="ARBA" id="ARBA00023277"/>
    </source>
</evidence>
<dbReference type="GO" id="GO:0006508">
    <property type="term" value="P:proteolysis"/>
    <property type="evidence" value="ECO:0007669"/>
    <property type="project" value="InterPro"/>
</dbReference>
<dbReference type="InterPro" id="IPR029058">
    <property type="entry name" value="AB_hydrolase_fold"/>
</dbReference>
<evidence type="ECO:0000256" key="1">
    <source>
        <dbReference type="ARBA" id="ARBA00004613"/>
    </source>
</evidence>
<evidence type="ECO:0000256" key="10">
    <source>
        <dbReference type="SAM" id="MobiDB-lite"/>
    </source>
</evidence>
<dbReference type="PANTHER" id="PTHR38050:SF1">
    <property type="entry name" value="FERULOYL ESTERASE C"/>
    <property type="match status" value="1"/>
</dbReference>
<dbReference type="InterPro" id="IPR035992">
    <property type="entry name" value="Ricin_B-like_lectins"/>
</dbReference>
<evidence type="ECO:0000256" key="2">
    <source>
        <dbReference type="ARBA" id="ARBA00010278"/>
    </source>
</evidence>
<feature type="region of interest" description="Disordered" evidence="10">
    <location>
        <begin position="161"/>
        <end position="192"/>
    </location>
</feature>
<evidence type="ECO:0000256" key="9">
    <source>
        <dbReference type="ARBA" id="ARBA00025250"/>
    </source>
</evidence>
<dbReference type="PROSITE" id="PS50231">
    <property type="entry name" value="RICIN_B_LECTIN"/>
    <property type="match status" value="1"/>
</dbReference>
<dbReference type="STRING" id="1445510.YC6258_01150"/>
<name>A0A0C5VIM8_9GAMM</name>
<keyword evidence="4" id="KW-0858">Xylan degradation</keyword>
<evidence type="ECO:0000259" key="12">
    <source>
        <dbReference type="SMART" id="SM00458"/>
    </source>
</evidence>
<protein>
    <submittedName>
        <fullName evidence="13">Poly(3-hydroxybutyrate) depolymerase</fullName>
    </submittedName>
</protein>
<dbReference type="Pfam" id="PF14200">
    <property type="entry name" value="RicinB_lectin_2"/>
    <property type="match status" value="2"/>
</dbReference>
<dbReference type="Gene3D" id="2.80.10.50">
    <property type="match status" value="3"/>
</dbReference>
<dbReference type="PANTHER" id="PTHR38050">
    <property type="match status" value="1"/>
</dbReference>
<feature type="signal peptide" evidence="11">
    <location>
        <begin position="1"/>
        <end position="20"/>
    </location>
</feature>
<dbReference type="InterPro" id="IPR043595">
    <property type="entry name" value="FaeB/C/D"/>
</dbReference>
<accession>A0A0C5VIM8</accession>
<evidence type="ECO:0000313" key="14">
    <source>
        <dbReference type="Proteomes" id="UP000032266"/>
    </source>
</evidence>
<dbReference type="CDD" id="cd00161">
    <property type="entry name" value="beta-trefoil_Ricin-like"/>
    <property type="match status" value="1"/>
</dbReference>
<dbReference type="HOGENOM" id="CLU_027551_2_2_6"/>
<evidence type="ECO:0000313" key="13">
    <source>
        <dbReference type="EMBL" id="AJQ93198.1"/>
    </source>
</evidence>
<dbReference type="SUPFAM" id="SSF53474">
    <property type="entry name" value="alpha/beta-Hydrolases"/>
    <property type="match status" value="1"/>
</dbReference>
<organism evidence="13 14">
    <name type="scientific">Gynuella sunshinyii YC6258</name>
    <dbReference type="NCBI Taxonomy" id="1445510"/>
    <lineage>
        <taxon>Bacteria</taxon>
        <taxon>Pseudomonadati</taxon>
        <taxon>Pseudomonadota</taxon>
        <taxon>Gammaproteobacteria</taxon>
        <taxon>Oceanospirillales</taxon>
        <taxon>Saccharospirillaceae</taxon>
        <taxon>Gynuella</taxon>
    </lineage>
</organism>
<keyword evidence="7" id="KW-0119">Carbohydrate metabolism</keyword>
<sequence length="426" mass="46287">MFKKIICCTVLMLFYSSAQAIENGRYNIVSSLNGLYLDVANKSQDDGANIQQYTATGGTNQQFDVTALGDGTYSIRAVHSGKSLDIAGYSMDDGAQVHQWTYHGGDNQRWYIDVAANGFYSVTSKLSSKALDVWEMSTQPGGDIRMYSWWGGAGQLWSFLPVGGGDPTDPTDPTDPPAGTDPSAGCGNVPSLSSGRHSINVNGATREYILDVPANYDMSKPYRLIFGWHWLNGNASNVANGGYYGLKNLANNSAIFVAPDRYVANGQDDNGWPNTNGRDMAFLRAMLDQFNNSLCVDKSRVFSVGWSYGGMMSYAVGREMGGVFRAIAPMSGALWTPYNDSGKPMPAWIAHGIYDSVVSHDNGITARDLYVSANHCSNNTVPVDPSPCVEYQGCDAGYPVVWCSWNGGHSTPSFSPTAIWTFFNRF</sequence>
<reference evidence="13 14" key="1">
    <citation type="submission" date="2014-01" db="EMBL/GenBank/DDBJ databases">
        <title>Full genme sequencing of cellulolytic bacterium Gynuella sunshinyii YC6258T gen. nov., sp. nov.</title>
        <authorList>
            <person name="Khan H."/>
            <person name="Chung E.J."/>
            <person name="Chung Y.R."/>
        </authorList>
    </citation>
    <scope>NUCLEOTIDE SEQUENCE [LARGE SCALE GENOMIC DNA]</scope>
    <source>
        <strain evidence="13 14">YC6258</strain>
    </source>
</reference>
<proteinExistence type="inferred from homology"/>
<dbReference type="GO" id="GO:0005576">
    <property type="term" value="C:extracellular region"/>
    <property type="evidence" value="ECO:0007669"/>
    <property type="project" value="UniProtKB-SubCell"/>
</dbReference>
<dbReference type="GO" id="GO:0045493">
    <property type="term" value="P:xylan catabolic process"/>
    <property type="evidence" value="ECO:0007669"/>
    <property type="project" value="UniProtKB-KW"/>
</dbReference>
<comment type="similarity">
    <text evidence="2">Belongs to the faeC family.</text>
</comment>
<dbReference type="InterPro" id="IPR000772">
    <property type="entry name" value="Ricin_B_lectin"/>
</dbReference>
<keyword evidence="8" id="KW-0624">Polysaccharide degradation</keyword>
<dbReference type="Gene3D" id="3.40.50.1820">
    <property type="entry name" value="alpha/beta hydrolase"/>
    <property type="match status" value="1"/>
</dbReference>
<dbReference type="Pfam" id="PF00326">
    <property type="entry name" value="Peptidase_S9"/>
    <property type="match status" value="1"/>
</dbReference>
<dbReference type="OrthoDB" id="7053703at2"/>
<dbReference type="InterPro" id="IPR001375">
    <property type="entry name" value="Peptidase_S9_cat"/>
</dbReference>
<dbReference type="ESTHER" id="9gamm-a0a0c5vim8">
    <property type="family name" value="FaeC"/>
</dbReference>
<evidence type="ECO:0000256" key="5">
    <source>
        <dbReference type="ARBA" id="ARBA00022729"/>
    </source>
</evidence>
<dbReference type="RefSeq" id="WP_052830069.1">
    <property type="nucleotide sequence ID" value="NZ_CP007142.1"/>
</dbReference>
<evidence type="ECO:0000256" key="3">
    <source>
        <dbReference type="ARBA" id="ARBA00022525"/>
    </source>
</evidence>
<evidence type="ECO:0000256" key="4">
    <source>
        <dbReference type="ARBA" id="ARBA00022651"/>
    </source>
</evidence>
<comment type="function">
    <text evidence="9">Involved in degradation of plant cell walls. Hydrolyzes the feruloyl-arabinose ester bond in arabinoxylans, and the feruloyl-galactose ester bond in pectin. Active against paranitrophenyl-acetate, methyl ferulate and wheat arabinoxylan.</text>
</comment>
<dbReference type="GO" id="GO:0008236">
    <property type="term" value="F:serine-type peptidase activity"/>
    <property type="evidence" value="ECO:0007669"/>
    <property type="project" value="InterPro"/>
</dbReference>
<gene>
    <name evidence="13" type="ORF">YC6258_01150</name>
</gene>
<keyword evidence="14" id="KW-1185">Reference proteome</keyword>
<feature type="chain" id="PRO_5002183719" evidence="11">
    <location>
        <begin position="21"/>
        <end position="426"/>
    </location>
</feature>
<dbReference type="SMART" id="SM00458">
    <property type="entry name" value="RICIN"/>
    <property type="match status" value="1"/>
</dbReference>
<dbReference type="AlphaFoldDB" id="A0A0C5VIM8"/>
<dbReference type="EMBL" id="CP007142">
    <property type="protein sequence ID" value="AJQ93198.1"/>
    <property type="molecule type" value="Genomic_DNA"/>
</dbReference>
<dbReference type="Proteomes" id="UP000032266">
    <property type="component" value="Chromosome"/>
</dbReference>
<keyword evidence="5 11" id="KW-0732">Signal</keyword>
<dbReference type="GO" id="GO:0030600">
    <property type="term" value="F:feruloyl esterase activity"/>
    <property type="evidence" value="ECO:0007669"/>
    <property type="project" value="InterPro"/>
</dbReference>